<feature type="region of interest" description="Disordered" evidence="1">
    <location>
        <begin position="607"/>
        <end position="688"/>
    </location>
</feature>
<feature type="compositionally biased region" description="Polar residues" evidence="1">
    <location>
        <begin position="373"/>
        <end position="392"/>
    </location>
</feature>
<dbReference type="PANTHER" id="PTHR43102:SF2">
    <property type="entry name" value="GAF DOMAIN-CONTAINING PROTEIN"/>
    <property type="match status" value="1"/>
</dbReference>
<proteinExistence type="predicted"/>
<keyword evidence="3" id="KW-1185">Reference proteome</keyword>
<feature type="region of interest" description="Disordered" evidence="1">
    <location>
        <begin position="72"/>
        <end position="109"/>
    </location>
</feature>
<feature type="compositionally biased region" description="Low complexity" evidence="1">
    <location>
        <begin position="610"/>
        <end position="621"/>
    </location>
</feature>
<accession>A0AAV5GGZ2</accession>
<dbReference type="AlphaFoldDB" id="A0AAV5GGZ2"/>
<sequence length="846" mass="90156">MADDEDPHVAAEVDTPAPLRTEAREVEGDREDEHRDETTQAVDEILVPYTFGRTPSLKFDALSLSSRLSVSTTSSSVHATAPPRPASQALRTRPNVATPQPRSARIDYEPPLPLDVQILLLTTPPPPQRKRPPVAQHTAEEQALREELLAAERERVRRANEREGLVRRFKALRLLNDGVNYLSGRRGSADETSDVGVEMAALRAQETLDLNPQRRSKEAGRRSGRMDSRTPAEYVPKTWKDFESAYASSQVDLDDPPFPPLTTPTGISATFPSARQPAEPSSSRISPYEAAHFPAPLGLSSITPVRERLITQLDLLGETYVLPATAAASAALHISTAVSPVPSLASASSATSGRRDSFFQSTSSPIPGRRESNASTAPSTAFSHPSPMQKSMSGAGGPAVFPSHPLGASTTHPYTTGATAAVDVLSAITLKNHPALRTLLQRALYAPLGSPALFKPAPKAAIITLFPSSSSPSASLTILASLNLPTRISSLPLSHALDAHVVLAGERGLVVPDTERDWRFRGNEIVCTSPSSPRASLSGSHGGGLGIRFYAALEEEAGGRIAIGTVALLDDWPRTTKFGSSERAKLRSLASEVTRVIERFLHEREQHNFSRTSTASARTSAGPGQSIAAPSSQGHAKKVSFDAGQAPGRASDSGYVDWSSEPSRRDSQSEASREGSAAPQATSSLPPILASTPSSSIFTAACTSLAQTLALDLVYLVSLDLRTCPPAPSINGSPGLTLLASHNLPQDSNATFDPALHLRALRAPEGGLLYRSPSSSARGGEGRAGGFASGILLPIAETDNERGWVLAGYTTDRKKKWGEKEMDQFDRIREGLAKVVLWKEQVGEGP</sequence>
<feature type="compositionally biased region" description="Basic and acidic residues" evidence="1">
    <location>
        <begin position="662"/>
        <end position="673"/>
    </location>
</feature>
<name>A0AAV5GGZ2_9BASI</name>
<dbReference type="EMBL" id="BQKY01000004">
    <property type="protein sequence ID" value="GJN89129.1"/>
    <property type="molecule type" value="Genomic_DNA"/>
</dbReference>
<feature type="compositionally biased region" description="Polar residues" evidence="1">
    <location>
        <begin position="266"/>
        <end position="285"/>
    </location>
</feature>
<protein>
    <recommendedName>
        <fullName evidence="4">Proteophosphoglycan 5</fullName>
    </recommendedName>
</protein>
<feature type="compositionally biased region" description="Basic and acidic residues" evidence="1">
    <location>
        <begin position="21"/>
        <end position="38"/>
    </location>
</feature>
<organism evidence="2 3">
    <name type="scientific">Rhodotorula paludigena</name>
    <dbReference type="NCBI Taxonomy" id="86838"/>
    <lineage>
        <taxon>Eukaryota</taxon>
        <taxon>Fungi</taxon>
        <taxon>Dikarya</taxon>
        <taxon>Basidiomycota</taxon>
        <taxon>Pucciniomycotina</taxon>
        <taxon>Microbotryomycetes</taxon>
        <taxon>Sporidiobolales</taxon>
        <taxon>Sporidiobolaceae</taxon>
        <taxon>Rhodotorula</taxon>
    </lineage>
</organism>
<feature type="compositionally biased region" description="Polar residues" evidence="1">
    <location>
        <begin position="679"/>
        <end position="688"/>
    </location>
</feature>
<feature type="compositionally biased region" description="Basic and acidic residues" evidence="1">
    <location>
        <begin position="215"/>
        <end position="230"/>
    </location>
</feature>
<feature type="region of interest" description="Disordered" evidence="1">
    <location>
        <begin position="344"/>
        <end position="408"/>
    </location>
</feature>
<evidence type="ECO:0000313" key="2">
    <source>
        <dbReference type="EMBL" id="GJN89129.1"/>
    </source>
</evidence>
<reference evidence="2 3" key="1">
    <citation type="submission" date="2021-12" db="EMBL/GenBank/DDBJ databases">
        <title>High titer production of polyol ester of fatty acids by Rhodotorula paludigena BS15 towards product separation-free biomass refinery.</title>
        <authorList>
            <person name="Mano J."/>
            <person name="Ono H."/>
            <person name="Tanaka T."/>
            <person name="Naito K."/>
            <person name="Sushida H."/>
            <person name="Ike M."/>
            <person name="Tokuyasu K."/>
            <person name="Kitaoka M."/>
        </authorList>
    </citation>
    <scope>NUCLEOTIDE SEQUENCE [LARGE SCALE GENOMIC DNA]</scope>
    <source>
        <strain evidence="2 3">BS15</strain>
    </source>
</reference>
<feature type="region of interest" description="Disordered" evidence="1">
    <location>
        <begin position="1"/>
        <end position="41"/>
    </location>
</feature>
<gene>
    <name evidence="2" type="ORF">Rhopal_002103-T1</name>
</gene>
<dbReference type="Proteomes" id="UP001342314">
    <property type="component" value="Unassembled WGS sequence"/>
</dbReference>
<evidence type="ECO:0008006" key="4">
    <source>
        <dbReference type="Google" id="ProtNLM"/>
    </source>
</evidence>
<feature type="region of interest" description="Disordered" evidence="1">
    <location>
        <begin position="209"/>
        <end position="231"/>
    </location>
</feature>
<comment type="caution">
    <text evidence="2">The sequence shown here is derived from an EMBL/GenBank/DDBJ whole genome shotgun (WGS) entry which is preliminary data.</text>
</comment>
<dbReference type="PANTHER" id="PTHR43102">
    <property type="entry name" value="SLR1143 PROTEIN"/>
    <property type="match status" value="1"/>
</dbReference>
<evidence type="ECO:0000313" key="3">
    <source>
        <dbReference type="Proteomes" id="UP001342314"/>
    </source>
</evidence>
<evidence type="ECO:0000256" key="1">
    <source>
        <dbReference type="SAM" id="MobiDB-lite"/>
    </source>
</evidence>
<feature type="region of interest" description="Disordered" evidence="1">
    <location>
        <begin position="263"/>
        <end position="285"/>
    </location>
</feature>